<evidence type="ECO:0000256" key="1">
    <source>
        <dbReference type="ARBA" id="ARBA00006964"/>
    </source>
</evidence>
<evidence type="ECO:0000256" key="2">
    <source>
        <dbReference type="ARBA" id="ARBA00022112"/>
    </source>
</evidence>
<dbReference type="GO" id="GO:0046872">
    <property type="term" value="F:metal ion binding"/>
    <property type="evidence" value="ECO:0007669"/>
    <property type="project" value="UniProtKB-UniRule"/>
</dbReference>
<proteinExistence type="inferred from homology"/>
<dbReference type="GO" id="GO:0005737">
    <property type="term" value="C:cytoplasm"/>
    <property type="evidence" value="ECO:0007669"/>
    <property type="project" value="TreeGrafter"/>
</dbReference>
<evidence type="ECO:0000313" key="7">
    <source>
        <dbReference type="Proteomes" id="UP000637359"/>
    </source>
</evidence>
<evidence type="ECO:0000256" key="3">
    <source>
        <dbReference type="ARBA" id="ARBA00022723"/>
    </source>
</evidence>
<feature type="binding site" evidence="5">
    <location>
        <position position="335"/>
    </location>
    <ligand>
        <name>a divalent metal cation</name>
        <dbReference type="ChEBI" id="CHEBI:60240"/>
        <label>1</label>
    </ligand>
</feature>
<feature type="binding site" evidence="5">
    <location>
        <position position="332"/>
    </location>
    <ligand>
        <name>a divalent metal cation</name>
        <dbReference type="ChEBI" id="CHEBI:60240"/>
        <label>1</label>
    </ligand>
</feature>
<dbReference type="RefSeq" id="WP_186869932.1">
    <property type="nucleotide sequence ID" value="NZ_JACOOL010000006.1"/>
</dbReference>
<sequence>MSQTTNAHIFSLMEKWAPKAFAYDWDNIGLQIGSYNKPVRKIMVTLDVLESVVEEAIENEVDLIIAHHPLLFKPLKEINVDSWRGRIIKKLIQHDITVYAAHTNLDVAKGGVNDLLADLIGLEDKVVLVETNEDSLCKVVVYIPETHVEVVTDALAKAGAGHIGHYSHCTFQTIGTGTFMPLGEANPFIGKKNQLEMVPEVKVETIVQQSILSNVLKGMIAAHPYEEVAYDVIPLKNEGEKIGLGRVGNLKEVTTLDEFVTKVKNVLEVNYVRVSGDSNRKVKRVAVLGGSGEKYFHSAIQKKADVYITGDMTFHVAQEAIEMGISVIDAGHYIEKVMKSATKQYLEQQIKEDATLNKSLEIIVSETNTDPFQYR</sequence>
<dbReference type="Pfam" id="PF01784">
    <property type="entry name" value="DUF34_NIF3"/>
    <property type="match status" value="1"/>
</dbReference>
<dbReference type="NCBIfam" id="TIGR00486">
    <property type="entry name" value="YbgI_SA1388"/>
    <property type="match status" value="1"/>
</dbReference>
<dbReference type="InterPro" id="IPR002678">
    <property type="entry name" value="DUF34/NIF3"/>
</dbReference>
<dbReference type="SUPFAM" id="SSF102705">
    <property type="entry name" value="NIF3 (NGG1p interacting factor 3)-like"/>
    <property type="match status" value="1"/>
</dbReference>
<dbReference type="InterPro" id="IPR017221">
    <property type="entry name" value="DUF34/NIF3_bac"/>
</dbReference>
<dbReference type="FunFam" id="3.30.70.120:FF:000006">
    <property type="entry name" value="GTP cyclohydrolase 1 type 2 homolog"/>
    <property type="match status" value="1"/>
</dbReference>
<reference evidence="6" key="1">
    <citation type="submission" date="2020-08" db="EMBL/GenBank/DDBJ databases">
        <title>Genome public.</title>
        <authorList>
            <person name="Liu C."/>
            <person name="Sun Q."/>
        </authorList>
    </citation>
    <scope>NUCLEOTIDE SEQUENCE</scope>
    <source>
        <strain evidence="6">BX22</strain>
    </source>
</reference>
<comment type="similarity">
    <text evidence="1 4">Belongs to the GTP cyclohydrolase I type 2/NIF3 family.</text>
</comment>
<dbReference type="Gene3D" id="3.30.70.120">
    <property type="match status" value="1"/>
</dbReference>
<gene>
    <name evidence="6" type="ORF">H8S33_10480</name>
</gene>
<protein>
    <recommendedName>
        <fullName evidence="2 4">GTP cyclohydrolase 1 type 2 homolog</fullName>
    </recommendedName>
</protein>
<dbReference type="AlphaFoldDB" id="A0A923L697"/>
<name>A0A923L697_9BACI</name>
<dbReference type="InterPro" id="IPR036069">
    <property type="entry name" value="DUF34/NIF3_sf"/>
</dbReference>
<accession>A0A923L697</accession>
<dbReference type="PANTHER" id="PTHR13799:SF14">
    <property type="entry name" value="GTP CYCLOHYDROLASE 1 TYPE 2 HOMOLOG"/>
    <property type="match status" value="1"/>
</dbReference>
<dbReference type="EMBL" id="JACOOL010000006">
    <property type="protein sequence ID" value="MBC5637229.1"/>
    <property type="molecule type" value="Genomic_DNA"/>
</dbReference>
<dbReference type="FunFam" id="3.40.1390.30:FF:000001">
    <property type="entry name" value="GTP cyclohydrolase 1 type 2"/>
    <property type="match status" value="1"/>
</dbReference>
<feature type="binding site" evidence="5">
    <location>
        <position position="68"/>
    </location>
    <ligand>
        <name>a divalent metal cation</name>
        <dbReference type="ChEBI" id="CHEBI:60240"/>
        <label>1</label>
    </ligand>
</feature>
<dbReference type="Gene3D" id="3.40.1390.30">
    <property type="entry name" value="NIF3 (NGG1p interacting factor 3)-like"/>
    <property type="match status" value="1"/>
</dbReference>
<comment type="caution">
    <text evidence="6">The sequence shown here is derived from an EMBL/GenBank/DDBJ whole genome shotgun (WGS) entry which is preliminary data.</text>
</comment>
<dbReference type="PANTHER" id="PTHR13799">
    <property type="entry name" value="NGG1 INTERACTING FACTOR 3"/>
    <property type="match status" value="1"/>
</dbReference>
<dbReference type="PIRSF" id="PIRSF037489">
    <property type="entry name" value="UCP037489_NIF3_YqfO"/>
    <property type="match status" value="1"/>
</dbReference>
<evidence type="ECO:0000256" key="5">
    <source>
        <dbReference type="PIRSR" id="PIRSR602678-1"/>
    </source>
</evidence>
<evidence type="ECO:0000313" key="6">
    <source>
        <dbReference type="EMBL" id="MBC5637229.1"/>
    </source>
</evidence>
<dbReference type="Proteomes" id="UP000637359">
    <property type="component" value="Unassembled WGS sequence"/>
</dbReference>
<evidence type="ECO:0000256" key="4">
    <source>
        <dbReference type="PIRNR" id="PIRNR037489"/>
    </source>
</evidence>
<organism evidence="6 7">
    <name type="scientific">Ornithinibacillus hominis</name>
    <dbReference type="NCBI Taxonomy" id="2763055"/>
    <lineage>
        <taxon>Bacteria</taxon>
        <taxon>Bacillati</taxon>
        <taxon>Bacillota</taxon>
        <taxon>Bacilli</taxon>
        <taxon>Bacillales</taxon>
        <taxon>Bacillaceae</taxon>
        <taxon>Ornithinibacillus</taxon>
    </lineage>
</organism>
<feature type="binding site" evidence="5">
    <location>
        <position position="67"/>
    </location>
    <ligand>
        <name>a divalent metal cation</name>
        <dbReference type="ChEBI" id="CHEBI:60240"/>
        <label>1</label>
    </ligand>
</feature>
<feature type="binding site" evidence="5">
    <location>
        <position position="106"/>
    </location>
    <ligand>
        <name>a divalent metal cation</name>
        <dbReference type="ChEBI" id="CHEBI:60240"/>
        <label>1</label>
    </ligand>
</feature>
<keyword evidence="7" id="KW-1185">Reference proteome</keyword>
<dbReference type="InterPro" id="IPR015867">
    <property type="entry name" value="N-reg_PII/ATP_PRibTrfase_C"/>
</dbReference>
<keyword evidence="3 4" id="KW-0479">Metal-binding</keyword>